<organism evidence="1 2">
    <name type="scientific">Antrihabitans stalagmiti</name>
    <dbReference type="NCBI Taxonomy" id="2799499"/>
    <lineage>
        <taxon>Bacteria</taxon>
        <taxon>Bacillati</taxon>
        <taxon>Actinomycetota</taxon>
        <taxon>Actinomycetes</taxon>
        <taxon>Mycobacteriales</taxon>
        <taxon>Nocardiaceae</taxon>
        <taxon>Antrihabitans</taxon>
    </lineage>
</organism>
<dbReference type="InterPro" id="IPR011231">
    <property type="entry name" value="Phage_VT1-Sakai_H0018"/>
</dbReference>
<evidence type="ECO:0000313" key="2">
    <source>
        <dbReference type="Proteomes" id="UP000655868"/>
    </source>
</evidence>
<gene>
    <name evidence="1" type="ORF">JGU71_28225</name>
</gene>
<dbReference type="AlphaFoldDB" id="A0A934U794"/>
<keyword evidence="2" id="KW-1185">Reference proteome</keyword>
<reference evidence="1" key="1">
    <citation type="submission" date="2020-12" db="EMBL/GenBank/DDBJ databases">
        <title>Antrihabitans popcorni sp. nov. and Antrihabitans auranticaus sp. nov., isolated from a larva cave.</title>
        <authorList>
            <person name="Lee S.D."/>
            <person name="Kim I.S."/>
        </authorList>
    </citation>
    <scope>NUCLEOTIDE SEQUENCE</scope>
    <source>
        <strain evidence="1">YC3-6</strain>
    </source>
</reference>
<dbReference type="RefSeq" id="WP_199708486.1">
    <property type="nucleotide sequence ID" value="NZ_JAEMNV010000014.1"/>
</dbReference>
<dbReference type="Proteomes" id="UP000655868">
    <property type="component" value="Unassembled WGS sequence"/>
</dbReference>
<sequence>MAEYLPIRTPGHVPTFKASATITAGQLVAITGSGTVGPAGATSAAWIGVAGTDAATNDSVAVYRGGTQVLVASGAVAAGDAVASAATGKVATAATPTAAQFVGIAETAAADGAKVRVAFAR</sequence>
<dbReference type="Pfam" id="PF09956">
    <property type="entry name" value="Phage_cement_2"/>
    <property type="match status" value="1"/>
</dbReference>
<dbReference type="EMBL" id="JAEMNV010000014">
    <property type="protein sequence ID" value="MBJ8342783.1"/>
    <property type="molecule type" value="Genomic_DNA"/>
</dbReference>
<accession>A0A934U794</accession>
<protein>
    <submittedName>
        <fullName evidence="1">DUF2190 family protein</fullName>
    </submittedName>
</protein>
<proteinExistence type="predicted"/>
<name>A0A934U794_9NOCA</name>
<comment type="caution">
    <text evidence="1">The sequence shown here is derived from an EMBL/GenBank/DDBJ whole genome shotgun (WGS) entry which is preliminary data.</text>
</comment>
<evidence type="ECO:0000313" key="1">
    <source>
        <dbReference type="EMBL" id="MBJ8342783.1"/>
    </source>
</evidence>